<dbReference type="SUPFAM" id="SSF56112">
    <property type="entry name" value="Protein kinase-like (PK-like)"/>
    <property type="match status" value="1"/>
</dbReference>
<feature type="region of interest" description="Disordered" evidence="1">
    <location>
        <begin position="1"/>
        <end position="33"/>
    </location>
</feature>
<dbReference type="PROSITE" id="PS50011">
    <property type="entry name" value="PROTEIN_KINASE_DOM"/>
    <property type="match status" value="1"/>
</dbReference>
<evidence type="ECO:0000313" key="3">
    <source>
        <dbReference type="EMBL" id="KAK0701424.1"/>
    </source>
</evidence>
<proteinExistence type="predicted"/>
<reference evidence="3" key="1">
    <citation type="submission" date="2023-06" db="EMBL/GenBank/DDBJ databases">
        <title>Genome-scale phylogeny and comparative genomics of the fungal order Sordariales.</title>
        <authorList>
            <consortium name="Lawrence Berkeley National Laboratory"/>
            <person name="Hensen N."/>
            <person name="Bonometti L."/>
            <person name="Westerberg I."/>
            <person name="Brannstrom I.O."/>
            <person name="Guillou S."/>
            <person name="Cros-Aarteil S."/>
            <person name="Calhoun S."/>
            <person name="Haridas S."/>
            <person name="Kuo A."/>
            <person name="Mondo S."/>
            <person name="Pangilinan J."/>
            <person name="Riley R."/>
            <person name="Labutti K."/>
            <person name="Andreopoulos B."/>
            <person name="Lipzen A."/>
            <person name="Chen C."/>
            <person name="Yanf M."/>
            <person name="Daum C."/>
            <person name="Ng V."/>
            <person name="Clum A."/>
            <person name="Steindorff A."/>
            <person name="Ohm R."/>
            <person name="Martin F."/>
            <person name="Silar P."/>
            <person name="Natvig D."/>
            <person name="Lalanne C."/>
            <person name="Gautier V."/>
            <person name="Ament-Velasquez S.L."/>
            <person name="Kruys A."/>
            <person name="Hutchinson M.I."/>
            <person name="Powell A.J."/>
            <person name="Barry K."/>
            <person name="Miller A.N."/>
            <person name="Grigoriev I.V."/>
            <person name="Debuchy R."/>
            <person name="Gladieux P."/>
            <person name="Thoren M.H."/>
            <person name="Johannesson H."/>
        </authorList>
    </citation>
    <scope>NUCLEOTIDE SEQUENCE</scope>
    <source>
        <strain evidence="3">CBS 540.89</strain>
    </source>
</reference>
<dbReference type="PROSITE" id="PS00108">
    <property type="entry name" value="PROTEIN_KINASE_ST"/>
    <property type="match status" value="1"/>
</dbReference>
<keyword evidence="4" id="KW-1185">Reference proteome</keyword>
<dbReference type="Gene3D" id="1.10.510.10">
    <property type="entry name" value="Transferase(Phosphotransferase) domain 1"/>
    <property type="match status" value="1"/>
</dbReference>
<dbReference type="Pfam" id="PF00069">
    <property type="entry name" value="Pkinase"/>
    <property type="match status" value="1"/>
</dbReference>
<feature type="domain" description="Protein kinase" evidence="2">
    <location>
        <begin position="84"/>
        <end position="402"/>
    </location>
</feature>
<evidence type="ECO:0000313" key="4">
    <source>
        <dbReference type="Proteomes" id="UP001172159"/>
    </source>
</evidence>
<dbReference type="CDD" id="cd00180">
    <property type="entry name" value="PKc"/>
    <property type="match status" value="1"/>
</dbReference>
<sequence length="1306" mass="143318">MDIDLSSIRMELPDPQPGTSDDKAEAPAPERTEAKAEIISSNDGKATDFMAMLTLALSHVTPWIHLQPSTGIQTDILRGATFAPHYSFCLGTGAFSFVEMHALTDRQILKGKVYGPGHLVALKRYPLAMDARDDRYNIRSECYDFIRNELRVATCLKEPHENICQLLFIGWEDHTPVPVLGFELAHYGTVKDVLRSPDYTKFPDLGLRLVADTARGLDALHKRGIVHGDVKPGNILVFHHHDPQRRIVAKLADFSGSIVKSRQQRGEWSPVGGTHVWRAPECYGSIAYDVVKTDIYSFGLTALTILARVPSKRGIFSSSLTGVGECFLARVPEGVDLVEFATALKCAKEDLVLQHALSWADTFLDDPALSEFVEWLLQATVRVDPEDRLSMSEILGRADKELGPEALPKNDSGNSSLERMMFGMLSMFGGGGEQLDDDSTVVSPAQLDDPRVQSASYYFQRRVFNALKAVAQPALDVQFVTVDIDSSKEATKYRILELMQRQLEVADYNGQGAAAVKRALLAAHRMVDSLVNTGFGTRRDLREGLRYASVSGRTGRLLSVLYFTIIDRTLRYDRDSVPAPRLLWLVMTASGGYPKSPHLIRGQYPNLAGAMEILIRGPGGISGRVLRNMAADFDDPEEEVHYLRDTPVEDLPTWYPYRPLGASALCHAAAYGCTLELVESLVTEKVDQDEVELALLMAAKGGYGSIVRLLLGRGAKGTAVDRKDKATALHYLAFVRDDFVGDLAKTLVNNDSSQLSVECPLSPAISSETMTNFGGSPMCCAVVTDNQVLGLALVELHKAAGIPVPDFSLVIRRATGSYQEPILSTLIENAAVLEERGVPLAHVQLDALLSLSLEGINVVDMGIHLEKCGEAQRKTIDALLTAGADPCRGGGDSYPDPYDVAVRGDFLDLLKPLVAFAVGKGVDPKAIFSDVSRFKGKTAIETSICTASWDVFNYLIDAKFCSLDDAFASGDQNALHISATIGDVRFIGPILDAGVSLLEFTSTGYRPFDLAIIARHYDYAQALYEHCSPLDRQKILSADERGFPTFSRLIYSARTCYRHVIDMEAIRLLDVLGAFTIYYNEVTKDTLIRELARTAYSFTRPDSAAFDNSLLKLVISRTAADILNQRDQFGIAPVHYMILNANLPGLALLLGHPDVDINIAAQPPQDGRDLGLETGDTPLDVAAMMRHSPDPHHTVRGGAREVAAYRANVEGIITLLQQKNAKESRGYFFKMAVKDVLGVPDALKITYMYPERATRAGVWRGPERWVEDAPKAGAWPMKLGEGVDNVVGLSARQDEDYELAGLFLPF</sequence>
<dbReference type="GO" id="GO:0005524">
    <property type="term" value="F:ATP binding"/>
    <property type="evidence" value="ECO:0007669"/>
    <property type="project" value="InterPro"/>
</dbReference>
<dbReference type="SUPFAM" id="SSF48403">
    <property type="entry name" value="Ankyrin repeat"/>
    <property type="match status" value="2"/>
</dbReference>
<dbReference type="Proteomes" id="UP001172159">
    <property type="component" value="Unassembled WGS sequence"/>
</dbReference>
<dbReference type="GO" id="GO:0004674">
    <property type="term" value="F:protein serine/threonine kinase activity"/>
    <property type="evidence" value="ECO:0007669"/>
    <property type="project" value="TreeGrafter"/>
</dbReference>
<dbReference type="InterPro" id="IPR000719">
    <property type="entry name" value="Prot_kinase_dom"/>
</dbReference>
<evidence type="ECO:0000256" key="1">
    <source>
        <dbReference type="SAM" id="MobiDB-lite"/>
    </source>
</evidence>
<dbReference type="EMBL" id="JAUKTV010000028">
    <property type="protein sequence ID" value="KAK0701424.1"/>
    <property type="molecule type" value="Genomic_DNA"/>
</dbReference>
<comment type="caution">
    <text evidence="3">The sequence shown here is derived from an EMBL/GenBank/DDBJ whole genome shotgun (WGS) entry which is preliminary data.</text>
</comment>
<name>A0AA39ZPZ4_9PEZI</name>
<dbReference type="SMART" id="SM00220">
    <property type="entry name" value="S_TKc"/>
    <property type="match status" value="1"/>
</dbReference>
<dbReference type="InterPro" id="IPR036770">
    <property type="entry name" value="Ankyrin_rpt-contain_sf"/>
</dbReference>
<dbReference type="PANTHER" id="PTHR24359">
    <property type="entry name" value="SERINE/THREONINE-PROTEIN KINASE SBK1"/>
    <property type="match status" value="1"/>
</dbReference>
<gene>
    <name evidence="3" type="ORF">B0T21DRAFT_417131</name>
</gene>
<evidence type="ECO:0000259" key="2">
    <source>
        <dbReference type="PROSITE" id="PS50011"/>
    </source>
</evidence>
<dbReference type="Gene3D" id="1.25.40.20">
    <property type="entry name" value="Ankyrin repeat-containing domain"/>
    <property type="match status" value="2"/>
</dbReference>
<dbReference type="InterPro" id="IPR008271">
    <property type="entry name" value="Ser/Thr_kinase_AS"/>
</dbReference>
<accession>A0AA39ZPZ4</accession>
<dbReference type="SMART" id="SM00248">
    <property type="entry name" value="ANK"/>
    <property type="match status" value="7"/>
</dbReference>
<protein>
    <recommendedName>
        <fullName evidence="2">Protein kinase domain-containing protein</fullName>
    </recommendedName>
</protein>
<dbReference type="InterPro" id="IPR002110">
    <property type="entry name" value="Ankyrin_rpt"/>
</dbReference>
<dbReference type="InterPro" id="IPR011009">
    <property type="entry name" value="Kinase-like_dom_sf"/>
</dbReference>
<organism evidence="3 4">
    <name type="scientific">Apiosordaria backusii</name>
    <dbReference type="NCBI Taxonomy" id="314023"/>
    <lineage>
        <taxon>Eukaryota</taxon>
        <taxon>Fungi</taxon>
        <taxon>Dikarya</taxon>
        <taxon>Ascomycota</taxon>
        <taxon>Pezizomycotina</taxon>
        <taxon>Sordariomycetes</taxon>
        <taxon>Sordariomycetidae</taxon>
        <taxon>Sordariales</taxon>
        <taxon>Lasiosphaeriaceae</taxon>
        <taxon>Apiosordaria</taxon>
    </lineage>
</organism>
<dbReference type="PANTHER" id="PTHR24359:SF1">
    <property type="entry name" value="INHIBITOR OF NUCLEAR FACTOR KAPPA-B KINASE EPSILON SUBUNIT HOMOLOG 1-RELATED"/>
    <property type="match status" value="1"/>
</dbReference>
<feature type="compositionally biased region" description="Basic and acidic residues" evidence="1">
    <location>
        <begin position="20"/>
        <end position="33"/>
    </location>
</feature>